<dbReference type="OrthoDB" id="5920313at2759"/>
<dbReference type="EMBL" id="JYDW01002718">
    <property type="protein sequence ID" value="KRZ46618.1"/>
    <property type="molecule type" value="Genomic_DNA"/>
</dbReference>
<gene>
    <name evidence="1" type="ORF">T02_12980</name>
</gene>
<name>A0A0V1KH38_9BILA</name>
<comment type="caution">
    <text evidence="1">The sequence shown here is derived from an EMBL/GenBank/DDBJ whole genome shotgun (WGS) entry which is preliminary data.</text>
</comment>
<protein>
    <submittedName>
        <fullName evidence="1">Uncharacterized protein</fullName>
    </submittedName>
</protein>
<accession>A0A0V1KH38</accession>
<keyword evidence="2" id="KW-1185">Reference proteome</keyword>
<reference evidence="1 2" key="1">
    <citation type="submission" date="2015-05" db="EMBL/GenBank/DDBJ databases">
        <title>Evolution of Trichinella species and genotypes.</title>
        <authorList>
            <person name="Korhonen P.K."/>
            <person name="Edoardo P."/>
            <person name="Giuseppe L.R."/>
            <person name="Gasser R.B."/>
        </authorList>
    </citation>
    <scope>NUCLEOTIDE SEQUENCE [LARGE SCALE GENOMIC DNA]</scope>
    <source>
        <strain evidence="1">ISS10</strain>
    </source>
</reference>
<dbReference type="Proteomes" id="UP000054721">
    <property type="component" value="Unassembled WGS sequence"/>
</dbReference>
<sequence>MKFRVNEESVQMYKPTLKKTVNVADAGMNAVQSFIMESG</sequence>
<dbReference type="AlphaFoldDB" id="A0A0V1KH38"/>
<organism evidence="1 2">
    <name type="scientific">Trichinella nativa</name>
    <dbReference type="NCBI Taxonomy" id="6335"/>
    <lineage>
        <taxon>Eukaryota</taxon>
        <taxon>Metazoa</taxon>
        <taxon>Ecdysozoa</taxon>
        <taxon>Nematoda</taxon>
        <taxon>Enoplea</taxon>
        <taxon>Dorylaimia</taxon>
        <taxon>Trichinellida</taxon>
        <taxon>Trichinellidae</taxon>
        <taxon>Trichinella</taxon>
    </lineage>
</organism>
<evidence type="ECO:0000313" key="2">
    <source>
        <dbReference type="Proteomes" id="UP000054721"/>
    </source>
</evidence>
<proteinExistence type="predicted"/>
<evidence type="ECO:0000313" key="1">
    <source>
        <dbReference type="EMBL" id="KRZ46618.1"/>
    </source>
</evidence>